<gene>
    <name evidence="1" type="ORF">K441DRAFT_647303</name>
</gene>
<evidence type="ECO:0000313" key="2">
    <source>
        <dbReference type="Proteomes" id="UP000250078"/>
    </source>
</evidence>
<feature type="non-terminal residue" evidence="1">
    <location>
        <position position="825"/>
    </location>
</feature>
<name>A0ACC8EQQ7_9PEZI</name>
<proteinExistence type="predicted"/>
<dbReference type="EMBL" id="KV748249">
    <property type="protein sequence ID" value="OCK88078.1"/>
    <property type="molecule type" value="Genomic_DNA"/>
</dbReference>
<sequence length="825" mass="92021">MVSYMIEGSNDRAVVQAEREGRERQRKVKKRNLLLSKLSSLPYVNKHIKERKRHHSGTGRWLIKTNEFKEWMRGNSSACFWCYGIPGSGKTILASSLIDTLSRETGGKDITIQEFTSQDIISKNITRQDTGIIFHYCDFSDPRSLETRNILGTIARQLLERINISDDLEQQMDQLYRGDTRAMTDDELAAILFAIIKHFSKVYLFLDGLDECREEVQATVLSIVIRLSESIQPAVKIVISSRDEYLISKSLKEFPQIQISAENNSDDIALFVEETVKSNIRSGALNIQDPRLESEVISALTSQAHGMFLWVHFQLADLCDTVSDFGIRKVLQDLPDGMAATYARAVQKIGQNPVKMNLAQQIFKWIACAKRPLLMAELAEAIAFGPSDASWDSTKIPDASRLIRACGHLAVLDDDGTARFAHHTVQQFLIGLPLKDSISEFHFDLSKADARAGEICITYLLFSDFEKQITISRPNNLRQESNLPSPKAIVGSVISGLGTSYAIHSMLKLWGYLGFRNLESQPPTIDVTKITEPKKLPPPDLGKKYRLLNYALENWLMHTSMIAEDNILWNKFKHLAIDKYTPFDIRPWGNSDASNRLPHMGLFRWAVDVGHVPLLKLLSKLPRGLDLHAYCRQMSEEGQSIATNASLRGHKNMVKFLANQNCIDATDGRPLLSLAATGNDSAVRLLLELELCVDAKIEALQIATGSGHAAVMHMLLESEPPLDLQDGWGKLALADAAKRYSEEVLAVLLGKAANFEIAIIDVRNIWGNDVLLEAAKQGMDKVVKQLLARDGVGLDSKDKNGQTPLSWAAEKGHKAVVKQLLATDG</sequence>
<accession>A0ACC8EQQ7</accession>
<dbReference type="Proteomes" id="UP000250078">
    <property type="component" value="Unassembled WGS sequence"/>
</dbReference>
<protein>
    <submittedName>
        <fullName evidence="1">Uncharacterized protein</fullName>
    </submittedName>
</protein>
<keyword evidence="2" id="KW-1185">Reference proteome</keyword>
<reference evidence="1 2" key="1">
    <citation type="journal article" date="2016" name="Nat. Commun.">
        <title>Ectomycorrhizal ecology is imprinted in the genome of the dominant symbiotic fungus Cenococcum geophilum.</title>
        <authorList>
            <consortium name="DOE Joint Genome Institute"/>
            <person name="Peter M."/>
            <person name="Kohler A."/>
            <person name="Ohm R.A."/>
            <person name="Kuo A."/>
            <person name="Krutzmann J."/>
            <person name="Morin E."/>
            <person name="Arend M."/>
            <person name="Barry K.W."/>
            <person name="Binder M."/>
            <person name="Choi C."/>
            <person name="Clum A."/>
            <person name="Copeland A."/>
            <person name="Grisel N."/>
            <person name="Haridas S."/>
            <person name="Kipfer T."/>
            <person name="LaButti K."/>
            <person name="Lindquist E."/>
            <person name="Lipzen A."/>
            <person name="Maire R."/>
            <person name="Meier B."/>
            <person name="Mihaltcheva S."/>
            <person name="Molinier V."/>
            <person name="Murat C."/>
            <person name="Poggeler S."/>
            <person name="Quandt C.A."/>
            <person name="Sperisen C."/>
            <person name="Tritt A."/>
            <person name="Tisserant E."/>
            <person name="Crous P.W."/>
            <person name="Henrissat B."/>
            <person name="Nehls U."/>
            <person name="Egli S."/>
            <person name="Spatafora J.W."/>
            <person name="Grigoriev I.V."/>
            <person name="Martin F.M."/>
        </authorList>
    </citation>
    <scope>NUCLEOTIDE SEQUENCE [LARGE SCALE GENOMIC DNA]</scope>
    <source>
        <strain evidence="1 2">1.58</strain>
    </source>
</reference>
<organism evidence="1 2">
    <name type="scientific">Cenococcum geophilum 1.58</name>
    <dbReference type="NCBI Taxonomy" id="794803"/>
    <lineage>
        <taxon>Eukaryota</taxon>
        <taxon>Fungi</taxon>
        <taxon>Dikarya</taxon>
        <taxon>Ascomycota</taxon>
        <taxon>Pezizomycotina</taxon>
        <taxon>Dothideomycetes</taxon>
        <taxon>Pleosporomycetidae</taxon>
        <taxon>Gloniales</taxon>
        <taxon>Gloniaceae</taxon>
        <taxon>Cenococcum</taxon>
    </lineage>
</organism>
<evidence type="ECO:0000313" key="1">
    <source>
        <dbReference type="EMBL" id="OCK88078.1"/>
    </source>
</evidence>